<dbReference type="EMBL" id="JAQQWK010000006">
    <property type="protein sequence ID" value="KAK8040207.1"/>
    <property type="molecule type" value="Genomic_DNA"/>
</dbReference>
<gene>
    <name evidence="1" type="ORF">PG993_008618</name>
</gene>
<sequence length="73" mass="7978">MQQEAAFVAERLHKFAAFAREHEERTKAAKLDLPIGSHMASLATELLNVIIDPSTADPKLAAANTQPEPPNQE</sequence>
<dbReference type="Proteomes" id="UP001444661">
    <property type="component" value="Unassembled WGS sequence"/>
</dbReference>
<organism evidence="1 2">
    <name type="scientific">Apiospora rasikravindrae</name>
    <dbReference type="NCBI Taxonomy" id="990691"/>
    <lineage>
        <taxon>Eukaryota</taxon>
        <taxon>Fungi</taxon>
        <taxon>Dikarya</taxon>
        <taxon>Ascomycota</taxon>
        <taxon>Pezizomycotina</taxon>
        <taxon>Sordariomycetes</taxon>
        <taxon>Xylariomycetidae</taxon>
        <taxon>Amphisphaeriales</taxon>
        <taxon>Apiosporaceae</taxon>
        <taxon>Apiospora</taxon>
    </lineage>
</organism>
<name>A0ABR1T192_9PEZI</name>
<accession>A0ABR1T192</accession>
<reference evidence="1 2" key="1">
    <citation type="submission" date="2023-01" db="EMBL/GenBank/DDBJ databases">
        <title>Analysis of 21 Apiospora genomes using comparative genomics revels a genus with tremendous synthesis potential of carbohydrate active enzymes and secondary metabolites.</title>
        <authorList>
            <person name="Sorensen T."/>
        </authorList>
    </citation>
    <scope>NUCLEOTIDE SEQUENCE [LARGE SCALE GENOMIC DNA]</scope>
    <source>
        <strain evidence="1 2">CBS 33761</strain>
    </source>
</reference>
<keyword evidence="2" id="KW-1185">Reference proteome</keyword>
<protein>
    <submittedName>
        <fullName evidence="1">Uncharacterized protein</fullName>
    </submittedName>
</protein>
<evidence type="ECO:0000313" key="1">
    <source>
        <dbReference type="EMBL" id="KAK8040207.1"/>
    </source>
</evidence>
<proteinExistence type="predicted"/>
<comment type="caution">
    <text evidence="1">The sequence shown here is derived from an EMBL/GenBank/DDBJ whole genome shotgun (WGS) entry which is preliminary data.</text>
</comment>
<evidence type="ECO:0000313" key="2">
    <source>
        <dbReference type="Proteomes" id="UP001444661"/>
    </source>
</evidence>